<dbReference type="AlphaFoldDB" id="A0A6M3IH09"/>
<evidence type="ECO:0000313" key="2">
    <source>
        <dbReference type="EMBL" id="QJA56665.1"/>
    </source>
</evidence>
<protein>
    <submittedName>
        <fullName evidence="2">Putative DNA binding, helix-turn-helix domain containing protein</fullName>
    </submittedName>
</protein>
<dbReference type="SMART" id="SM00530">
    <property type="entry name" value="HTH_XRE"/>
    <property type="match status" value="1"/>
</dbReference>
<dbReference type="CDD" id="cd00093">
    <property type="entry name" value="HTH_XRE"/>
    <property type="match status" value="1"/>
</dbReference>
<accession>A0A6M3IH09</accession>
<dbReference type="Pfam" id="PF01381">
    <property type="entry name" value="HTH_3"/>
    <property type="match status" value="1"/>
</dbReference>
<dbReference type="InterPro" id="IPR001387">
    <property type="entry name" value="Cro/C1-type_HTH"/>
</dbReference>
<dbReference type="InterPro" id="IPR010982">
    <property type="entry name" value="Lambda_DNA-bd_dom_sf"/>
</dbReference>
<dbReference type="SUPFAM" id="SSF47413">
    <property type="entry name" value="lambda repressor-like DNA-binding domains"/>
    <property type="match status" value="1"/>
</dbReference>
<feature type="domain" description="HTH cro/C1-type" evidence="1">
    <location>
        <begin position="55"/>
        <end position="114"/>
    </location>
</feature>
<proteinExistence type="predicted"/>
<gene>
    <name evidence="2" type="ORF">MM415B01811_0017</name>
</gene>
<organism evidence="2">
    <name type="scientific">viral metagenome</name>
    <dbReference type="NCBI Taxonomy" id="1070528"/>
    <lineage>
        <taxon>unclassified sequences</taxon>
        <taxon>metagenomes</taxon>
        <taxon>organismal metagenomes</taxon>
    </lineage>
</organism>
<dbReference type="GO" id="GO:0003677">
    <property type="term" value="F:DNA binding"/>
    <property type="evidence" value="ECO:0007669"/>
    <property type="project" value="InterPro"/>
</dbReference>
<dbReference type="PROSITE" id="PS50943">
    <property type="entry name" value="HTH_CROC1"/>
    <property type="match status" value="1"/>
</dbReference>
<name>A0A6M3IH09_9ZZZZ</name>
<reference evidence="2" key="1">
    <citation type="submission" date="2020-03" db="EMBL/GenBank/DDBJ databases">
        <title>The deep terrestrial virosphere.</title>
        <authorList>
            <person name="Holmfeldt K."/>
            <person name="Nilsson E."/>
            <person name="Simone D."/>
            <person name="Lopez-Fernandez M."/>
            <person name="Wu X."/>
            <person name="de Brujin I."/>
            <person name="Lundin D."/>
            <person name="Andersson A."/>
            <person name="Bertilsson S."/>
            <person name="Dopson M."/>
        </authorList>
    </citation>
    <scope>NUCLEOTIDE SEQUENCE</scope>
    <source>
        <strain evidence="2">MM415B01811</strain>
    </source>
</reference>
<evidence type="ECO:0000259" key="1">
    <source>
        <dbReference type="PROSITE" id="PS50943"/>
    </source>
</evidence>
<sequence>MIFFLRNKKLFDYKALRGGVNMNGLVKSLKRAFRDKQYRHGYVDDFLNVSIATQIKVLREQCGWSQKELADQAGMLQPRISVLENINYSSWSIKVLKKIAEAFDLTLCVSFESFGRRVKDIEKFGRKELERNSFNDAHQ</sequence>
<dbReference type="EMBL" id="MT141232">
    <property type="protein sequence ID" value="QJA56665.1"/>
    <property type="molecule type" value="Genomic_DNA"/>
</dbReference>
<dbReference type="Gene3D" id="1.10.260.40">
    <property type="entry name" value="lambda repressor-like DNA-binding domains"/>
    <property type="match status" value="1"/>
</dbReference>